<evidence type="ECO:0000256" key="5">
    <source>
        <dbReference type="ARBA" id="ARBA00022989"/>
    </source>
</evidence>
<dbReference type="GO" id="GO:0005886">
    <property type="term" value="C:plasma membrane"/>
    <property type="evidence" value="ECO:0007669"/>
    <property type="project" value="UniProtKB-SubCell"/>
</dbReference>
<evidence type="ECO:0000256" key="4">
    <source>
        <dbReference type="ARBA" id="ARBA00022692"/>
    </source>
</evidence>
<comment type="similarity">
    <text evidence="7">Belongs to the drug/metabolite transporter (DMT) superfamily. Small multidrug resistance (SMR) (TC 2.A.7.1) family.</text>
</comment>
<comment type="caution">
    <text evidence="8">The sequence shown here is derived from an EMBL/GenBank/DDBJ whole genome shotgun (WGS) entry which is preliminary data.</text>
</comment>
<gene>
    <name evidence="8" type="ORF">FEZ53_11525</name>
</gene>
<dbReference type="SUPFAM" id="SSF103481">
    <property type="entry name" value="Multidrug resistance efflux transporter EmrE"/>
    <property type="match status" value="1"/>
</dbReference>
<dbReference type="InterPro" id="IPR045324">
    <property type="entry name" value="Small_multidrug_res"/>
</dbReference>
<accession>A0A5R9B4M1</accession>
<protein>
    <submittedName>
        <fullName evidence="8">Multidrug efflux SMR transporter</fullName>
    </submittedName>
</protein>
<dbReference type="OrthoDB" id="21828at2"/>
<dbReference type="InterPro" id="IPR000390">
    <property type="entry name" value="Small_drug/metabolite_transptr"/>
</dbReference>
<dbReference type="EMBL" id="VBTJ01000002">
    <property type="protein sequence ID" value="TLP90067.1"/>
    <property type="molecule type" value="Genomic_DNA"/>
</dbReference>
<keyword evidence="4 7" id="KW-0812">Transmembrane</keyword>
<dbReference type="Gene3D" id="1.10.3730.20">
    <property type="match status" value="1"/>
</dbReference>
<name>A0A5R9B4M1_STAXY</name>
<dbReference type="GO" id="GO:0022857">
    <property type="term" value="F:transmembrane transporter activity"/>
    <property type="evidence" value="ECO:0007669"/>
    <property type="project" value="InterPro"/>
</dbReference>
<evidence type="ECO:0000313" key="8">
    <source>
        <dbReference type="EMBL" id="TLP90067.1"/>
    </source>
</evidence>
<proteinExistence type="inferred from homology"/>
<dbReference type="Pfam" id="PF00893">
    <property type="entry name" value="Multi_Drug_Res"/>
    <property type="match status" value="1"/>
</dbReference>
<organism evidence="8 9">
    <name type="scientific">Staphylococcus xylosus</name>
    <dbReference type="NCBI Taxonomy" id="1288"/>
    <lineage>
        <taxon>Bacteria</taxon>
        <taxon>Bacillati</taxon>
        <taxon>Bacillota</taxon>
        <taxon>Bacilli</taxon>
        <taxon>Bacillales</taxon>
        <taxon>Staphylococcaceae</taxon>
        <taxon>Staphylococcus</taxon>
    </lineage>
</organism>
<comment type="subcellular location">
    <subcellularLocation>
        <location evidence="1 7">Cell membrane</location>
        <topology evidence="1 7">Multi-pass membrane protein</topology>
    </subcellularLocation>
</comment>
<keyword evidence="2" id="KW-0813">Transport</keyword>
<keyword evidence="3" id="KW-1003">Cell membrane</keyword>
<keyword evidence="5" id="KW-1133">Transmembrane helix</keyword>
<dbReference type="KEGG" id="sxo:SXYL_02543"/>
<evidence type="ECO:0000256" key="2">
    <source>
        <dbReference type="ARBA" id="ARBA00022448"/>
    </source>
</evidence>
<dbReference type="AlphaFoldDB" id="A0A5R9B4M1"/>
<dbReference type="KEGG" id="sxy:BE24_13190"/>
<dbReference type="PANTHER" id="PTHR30561">
    <property type="entry name" value="SMR FAMILY PROTON-DEPENDENT DRUG EFFLUX TRANSPORTER SUGE"/>
    <property type="match status" value="1"/>
</dbReference>
<evidence type="ECO:0000256" key="6">
    <source>
        <dbReference type="ARBA" id="ARBA00023136"/>
    </source>
</evidence>
<dbReference type="RefSeq" id="WP_029378841.1">
    <property type="nucleotide sequence ID" value="NZ_CAJTAJ010000002.1"/>
</dbReference>
<evidence type="ECO:0000256" key="7">
    <source>
        <dbReference type="RuleBase" id="RU003942"/>
    </source>
</evidence>
<evidence type="ECO:0000256" key="3">
    <source>
        <dbReference type="ARBA" id="ARBA00022475"/>
    </source>
</evidence>
<sequence length="104" mass="11207">MAWILLVVAGLFEMIGITFLNAYVNSGKYRALIGLVSFFSLSFFALSIAMFELPMSTAYAVWTGIGAVGGALVGMIFYKESKDIKRVICILVILGSTVGLKLVS</sequence>
<dbReference type="PANTHER" id="PTHR30561:SF0">
    <property type="entry name" value="GUANIDINIUM EXPORTER"/>
    <property type="match status" value="1"/>
</dbReference>
<reference evidence="8 9" key="1">
    <citation type="submission" date="2019-05" db="EMBL/GenBank/DDBJ databases">
        <title>The metagenome of a microbial culture collection derived from dairy environment covers the genomic content of the human microbiome.</title>
        <authorList>
            <person name="Roder T."/>
            <person name="Wuthrich D."/>
            <person name="Sattari Z."/>
            <person name="Von Ah U."/>
            <person name="Bar C."/>
            <person name="Ronchi F."/>
            <person name="Macpherson A.J."/>
            <person name="Ganal-Vonarburg S.C."/>
            <person name="Bruggmann R."/>
            <person name="Vergeres G."/>
        </authorList>
    </citation>
    <scope>NUCLEOTIDE SEQUENCE [LARGE SCALE GENOMIC DNA]</scope>
    <source>
        <strain evidence="8 9">FAM 20833</strain>
    </source>
</reference>
<dbReference type="InterPro" id="IPR037185">
    <property type="entry name" value="EmrE-like"/>
</dbReference>
<keyword evidence="6" id="KW-0472">Membrane</keyword>
<dbReference type="Proteomes" id="UP000307747">
    <property type="component" value="Unassembled WGS sequence"/>
</dbReference>
<evidence type="ECO:0000256" key="1">
    <source>
        <dbReference type="ARBA" id="ARBA00004651"/>
    </source>
</evidence>
<evidence type="ECO:0000313" key="9">
    <source>
        <dbReference type="Proteomes" id="UP000307747"/>
    </source>
</evidence>